<keyword evidence="1" id="KW-0175">Coiled coil</keyword>
<feature type="coiled-coil region" evidence="1">
    <location>
        <begin position="3"/>
        <end position="30"/>
    </location>
</feature>
<accession>X6M0J4</accession>
<dbReference type="Proteomes" id="UP000023152">
    <property type="component" value="Unassembled WGS sequence"/>
</dbReference>
<protein>
    <submittedName>
        <fullName evidence="2">Uncharacterized protein</fullName>
    </submittedName>
</protein>
<gene>
    <name evidence="2" type="ORF">RFI_30901</name>
</gene>
<keyword evidence="3" id="KW-1185">Reference proteome</keyword>
<evidence type="ECO:0000256" key="1">
    <source>
        <dbReference type="SAM" id="Coils"/>
    </source>
</evidence>
<evidence type="ECO:0000313" key="3">
    <source>
        <dbReference type="Proteomes" id="UP000023152"/>
    </source>
</evidence>
<evidence type="ECO:0000313" key="2">
    <source>
        <dbReference type="EMBL" id="ETO06495.1"/>
    </source>
</evidence>
<name>X6M0J4_RETFI</name>
<dbReference type="EMBL" id="ASPP01027080">
    <property type="protein sequence ID" value="ETO06495.1"/>
    <property type="molecule type" value="Genomic_DNA"/>
</dbReference>
<dbReference type="AlphaFoldDB" id="X6M0J4"/>
<proteinExistence type="predicted"/>
<reference evidence="2 3" key="1">
    <citation type="journal article" date="2013" name="Curr. Biol.">
        <title>The Genome of the Foraminiferan Reticulomyxa filosa.</title>
        <authorList>
            <person name="Glockner G."/>
            <person name="Hulsmann N."/>
            <person name="Schleicher M."/>
            <person name="Noegel A.A."/>
            <person name="Eichinger L."/>
            <person name="Gallinger C."/>
            <person name="Pawlowski J."/>
            <person name="Sierra R."/>
            <person name="Euteneuer U."/>
            <person name="Pillet L."/>
            <person name="Moustafa A."/>
            <person name="Platzer M."/>
            <person name="Groth M."/>
            <person name="Szafranski K."/>
            <person name="Schliwa M."/>
        </authorList>
    </citation>
    <scope>NUCLEOTIDE SEQUENCE [LARGE SCALE GENOMIC DNA]</scope>
</reference>
<organism evidence="2 3">
    <name type="scientific">Reticulomyxa filosa</name>
    <dbReference type="NCBI Taxonomy" id="46433"/>
    <lineage>
        <taxon>Eukaryota</taxon>
        <taxon>Sar</taxon>
        <taxon>Rhizaria</taxon>
        <taxon>Retaria</taxon>
        <taxon>Foraminifera</taxon>
        <taxon>Monothalamids</taxon>
        <taxon>Reticulomyxidae</taxon>
        <taxon>Reticulomyxa</taxon>
    </lineage>
</organism>
<sequence length="111" mass="13462">MKMALMEQQVTQLETQLQQKQKQKQKQKIKTQKWEKINKQMKKESQQVAIHAAQYGQTLLDENQHMVVQMQLLQDQISMEQDKLQRFLITYINSNNHYKNDQVKRSQCFFF</sequence>
<comment type="caution">
    <text evidence="2">The sequence shown here is derived from an EMBL/GenBank/DDBJ whole genome shotgun (WGS) entry which is preliminary data.</text>
</comment>